<dbReference type="Gene3D" id="3.60.21.10">
    <property type="match status" value="1"/>
</dbReference>
<evidence type="ECO:0000256" key="1">
    <source>
        <dbReference type="ARBA" id="ARBA00022723"/>
    </source>
</evidence>
<dbReference type="EMBL" id="BONY01000008">
    <property type="protein sequence ID" value="GIH03531.1"/>
    <property type="molecule type" value="Genomic_DNA"/>
</dbReference>
<dbReference type="InterPro" id="IPR029052">
    <property type="entry name" value="Metallo-depent_PP-like"/>
</dbReference>
<evidence type="ECO:0000256" key="3">
    <source>
        <dbReference type="ARBA" id="ARBA00023004"/>
    </source>
</evidence>
<name>A0A8J3Q541_9ACTN</name>
<evidence type="ECO:0000313" key="7">
    <source>
        <dbReference type="Proteomes" id="UP000612899"/>
    </source>
</evidence>
<feature type="domain" description="Calcineurin-like phosphoesterase" evidence="5">
    <location>
        <begin position="5"/>
        <end position="187"/>
    </location>
</feature>
<proteinExistence type="inferred from homology"/>
<comment type="caution">
    <text evidence="6">The sequence shown here is derived from an EMBL/GenBank/DDBJ whole genome shotgun (WGS) entry which is preliminary data.</text>
</comment>
<dbReference type="InterPro" id="IPR004843">
    <property type="entry name" value="Calcineurin-like_PHP"/>
</dbReference>
<comment type="similarity">
    <text evidence="4">Belongs to the cyclic nucleotide phosphodiesterase class-III family.</text>
</comment>
<dbReference type="SUPFAM" id="SSF56300">
    <property type="entry name" value="Metallo-dependent phosphatases"/>
    <property type="match status" value="1"/>
</dbReference>
<dbReference type="GO" id="GO:0016787">
    <property type="term" value="F:hydrolase activity"/>
    <property type="evidence" value="ECO:0007669"/>
    <property type="project" value="UniProtKB-KW"/>
</dbReference>
<evidence type="ECO:0000256" key="4">
    <source>
        <dbReference type="ARBA" id="ARBA00025742"/>
    </source>
</evidence>
<dbReference type="Pfam" id="PF00149">
    <property type="entry name" value="Metallophos"/>
    <property type="match status" value="1"/>
</dbReference>
<evidence type="ECO:0000259" key="5">
    <source>
        <dbReference type="Pfam" id="PF00149"/>
    </source>
</evidence>
<evidence type="ECO:0000256" key="2">
    <source>
        <dbReference type="ARBA" id="ARBA00022801"/>
    </source>
</evidence>
<evidence type="ECO:0000313" key="6">
    <source>
        <dbReference type="EMBL" id="GIH03531.1"/>
    </source>
</evidence>
<dbReference type="PANTHER" id="PTHR42988">
    <property type="entry name" value="PHOSPHOHYDROLASE"/>
    <property type="match status" value="1"/>
</dbReference>
<dbReference type="Proteomes" id="UP000612899">
    <property type="component" value="Unassembled WGS sequence"/>
</dbReference>
<keyword evidence="2" id="KW-0378">Hydrolase</keyword>
<keyword evidence="7" id="KW-1185">Reference proteome</keyword>
<dbReference type="AlphaFoldDB" id="A0A8J3Q541"/>
<keyword evidence="3" id="KW-0408">Iron</keyword>
<dbReference type="PANTHER" id="PTHR42988:SF2">
    <property type="entry name" value="CYCLIC NUCLEOTIDE PHOSPHODIESTERASE CBUA0032-RELATED"/>
    <property type="match status" value="1"/>
</dbReference>
<sequence>MTILAHVSDLHLDGTDRAHRRAERVFAYLRDLPAPPEAVLVTGDIADHGTASEYEAARKLFDLPFPVLAGPGNHDAREVFRTVLLGEAASPGPINSAHRVGDLAVLMADSTIPGEDDGNLASETLEWLESQLSAVDGRPTVIAFHHPPVLTHHPLADRWPLLNPGELASLLQAHPHVVAVLTGHAHTAAAASFAGRPLIIAPATTWTLQFPFESAEPGNPDLPPGLALHLYTGGHLITHFRHLP</sequence>
<gene>
    <name evidence="6" type="primary">cpdA_1</name>
    <name evidence="6" type="ORF">Rhe02_15980</name>
</gene>
<reference evidence="6" key="1">
    <citation type="submission" date="2021-01" db="EMBL/GenBank/DDBJ databases">
        <title>Whole genome shotgun sequence of Rhizocola hellebori NBRC 109834.</title>
        <authorList>
            <person name="Komaki H."/>
            <person name="Tamura T."/>
        </authorList>
    </citation>
    <scope>NUCLEOTIDE SEQUENCE</scope>
    <source>
        <strain evidence="6">NBRC 109834</strain>
    </source>
</reference>
<protein>
    <submittedName>
        <fullName evidence="6">3',5'-cyclic adenosine monophosphate phosphodiesterase CpdA</fullName>
    </submittedName>
</protein>
<accession>A0A8J3Q541</accession>
<dbReference type="InterPro" id="IPR050884">
    <property type="entry name" value="CNP_phosphodiesterase-III"/>
</dbReference>
<dbReference type="GO" id="GO:0046872">
    <property type="term" value="F:metal ion binding"/>
    <property type="evidence" value="ECO:0007669"/>
    <property type="project" value="UniProtKB-KW"/>
</dbReference>
<keyword evidence="1" id="KW-0479">Metal-binding</keyword>
<organism evidence="6 7">
    <name type="scientific">Rhizocola hellebori</name>
    <dbReference type="NCBI Taxonomy" id="1392758"/>
    <lineage>
        <taxon>Bacteria</taxon>
        <taxon>Bacillati</taxon>
        <taxon>Actinomycetota</taxon>
        <taxon>Actinomycetes</taxon>
        <taxon>Micromonosporales</taxon>
        <taxon>Micromonosporaceae</taxon>
        <taxon>Rhizocola</taxon>
    </lineage>
</organism>